<evidence type="ECO:0000313" key="1">
    <source>
        <dbReference type="EMBL" id="ODS02712.1"/>
    </source>
</evidence>
<gene>
    <name evidence="1" type="ORF">AUC71_01420</name>
</gene>
<dbReference type="OrthoDB" id="8439495at2"/>
<keyword evidence="2" id="KW-1185">Reference proteome</keyword>
<evidence type="ECO:0000313" key="2">
    <source>
        <dbReference type="Proteomes" id="UP000095042"/>
    </source>
</evidence>
<sequence length="66" mass="7395">MGDFWWQRREELQGYSDYRGVFEELQTSRGSAEAEDATFDAVLSTFAQHAEHTIGEVAQLAKAGKA</sequence>
<name>A0A1E3WB14_9HYPH</name>
<accession>A0A1E3WB14</accession>
<comment type="caution">
    <text evidence="1">The sequence shown here is derived from an EMBL/GenBank/DDBJ whole genome shotgun (WGS) entry which is preliminary data.</text>
</comment>
<dbReference type="RefSeq" id="WP_069624090.1">
    <property type="nucleotide sequence ID" value="NZ_LPWD01000246.1"/>
</dbReference>
<protein>
    <submittedName>
        <fullName evidence="1">Uncharacterized protein</fullName>
    </submittedName>
</protein>
<organism evidence="1 2">
    <name type="scientific">Methyloceanibacter marginalis</name>
    <dbReference type="NCBI Taxonomy" id="1774971"/>
    <lineage>
        <taxon>Bacteria</taxon>
        <taxon>Pseudomonadati</taxon>
        <taxon>Pseudomonadota</taxon>
        <taxon>Alphaproteobacteria</taxon>
        <taxon>Hyphomicrobiales</taxon>
        <taxon>Hyphomicrobiaceae</taxon>
        <taxon>Methyloceanibacter</taxon>
    </lineage>
</organism>
<dbReference type="AlphaFoldDB" id="A0A1E3WB14"/>
<dbReference type="EMBL" id="LPWD01000246">
    <property type="protein sequence ID" value="ODS02712.1"/>
    <property type="molecule type" value="Genomic_DNA"/>
</dbReference>
<dbReference type="Proteomes" id="UP000095042">
    <property type="component" value="Unassembled WGS sequence"/>
</dbReference>
<reference evidence="1 2" key="1">
    <citation type="journal article" date="2016" name="Environ. Microbiol.">
        <title>New Methyloceanibacter diversity from North Sea sediments includes methanotroph containing solely the soluble methane monooxygenase.</title>
        <authorList>
            <person name="Vekeman B."/>
            <person name="Kerckhof F.M."/>
            <person name="Cremers G."/>
            <person name="de Vos P."/>
            <person name="Vandamme P."/>
            <person name="Boon N."/>
            <person name="Op den Camp H.J."/>
            <person name="Heylen K."/>
        </authorList>
    </citation>
    <scope>NUCLEOTIDE SEQUENCE [LARGE SCALE GENOMIC DNA]</scope>
    <source>
        <strain evidence="1 2">R-67177</strain>
    </source>
</reference>
<proteinExistence type="predicted"/>